<dbReference type="SUPFAM" id="SSF161070">
    <property type="entry name" value="SNF-like"/>
    <property type="match status" value="1"/>
</dbReference>
<gene>
    <name evidence="13" type="ORF">C7M84_006177</name>
</gene>
<dbReference type="OrthoDB" id="6581954at2759"/>
<feature type="transmembrane region" description="Helical" evidence="12">
    <location>
        <begin position="477"/>
        <end position="495"/>
    </location>
</feature>
<evidence type="ECO:0000256" key="5">
    <source>
        <dbReference type="ARBA" id="ARBA00022847"/>
    </source>
</evidence>
<dbReference type="EMBL" id="QCYY01001791">
    <property type="protein sequence ID" value="ROT75286.1"/>
    <property type="molecule type" value="Genomic_DNA"/>
</dbReference>
<evidence type="ECO:0000256" key="6">
    <source>
        <dbReference type="ARBA" id="ARBA00022989"/>
    </source>
</evidence>
<dbReference type="AlphaFoldDB" id="A0A423TFQ7"/>
<feature type="region of interest" description="Disordered" evidence="11">
    <location>
        <begin position="639"/>
        <end position="662"/>
    </location>
</feature>
<feature type="transmembrane region" description="Helical" evidence="12">
    <location>
        <begin position="308"/>
        <end position="332"/>
    </location>
</feature>
<feature type="transmembrane region" description="Helical" evidence="12">
    <location>
        <begin position="233"/>
        <end position="253"/>
    </location>
</feature>
<accession>A0A423TFQ7</accession>
<dbReference type="Pfam" id="PF00209">
    <property type="entry name" value="SNF"/>
    <property type="match status" value="1"/>
</dbReference>
<feature type="transmembrane region" description="Helical" evidence="12">
    <location>
        <begin position="516"/>
        <end position="537"/>
    </location>
</feature>
<evidence type="ECO:0000256" key="2">
    <source>
        <dbReference type="ARBA" id="ARBA00006459"/>
    </source>
</evidence>
<dbReference type="GO" id="GO:0046872">
    <property type="term" value="F:metal ion binding"/>
    <property type="evidence" value="ECO:0007669"/>
    <property type="project" value="UniProtKB-KW"/>
</dbReference>
<evidence type="ECO:0000256" key="11">
    <source>
        <dbReference type="SAM" id="MobiDB-lite"/>
    </source>
</evidence>
<sequence length="662" mass="74606">MPRKTGELETDATEIRITVNRADDDKSICLNDEDRGVWGNKIEFILSCLSFAVGLGNIWRFPYLCYRNGGGAFLIPYFSMLCITGLPLFFFELSFGQYGQEGPITIWKAVPLFQGIGIGMFMIAFFIALYYNIIIAWAFFYLFSSFTAELPWQSCDHWWNTAACRRFDTKNCTANSGLMAPNGTCYLESDVSKEDWQLLNETSESMKLPADEYFHNFMLDISEGFHDDEGHTLQWRLCLCLILSWVVVFCGLFKGVTSMGKAVYFTALFPYAVLIILFARAVTLPGYLDGIAFYITPEWGKLLTARVWADAAMQIFFSLGPCWGGLITLASYNKFNNNCLRDAIFIGVANCATSFFSGFVIFGIVGFMAFELGVPVKEVAAQGAGLAFVAYPEAVARLPISPLWSILFFVMLLTLGLGSQFTIVQTVITCLVDVFGLRRHYKTMCCVVCTVGCILGLAMCTRHGMFILQLLDNYSGTYSALMIGCLELIAIMWVYGVDNFMDDVKSMLGGYPTGYYYWRFVWTYLTPASVFNILLFTFIDYSPSSYSNYQFPLWADILGWCISFSCIAAVPVRAIWLILGKSGPIKARIQQLCRPAHDWGPAGRKHTDDTTLNAIDSKTPLANDEELYEMERESPYLTRVSEEWEDEEDDGLHMKVPSRTKV</sequence>
<dbReference type="PANTHER" id="PTHR11616">
    <property type="entry name" value="SODIUM/CHLORIDE DEPENDENT TRANSPORTER"/>
    <property type="match status" value="1"/>
</dbReference>
<feature type="binding site" evidence="8">
    <location>
        <position position="318"/>
    </location>
    <ligand>
        <name>Na(+)</name>
        <dbReference type="ChEBI" id="CHEBI:29101"/>
        <label>1</label>
    </ligand>
</feature>
<evidence type="ECO:0000256" key="1">
    <source>
        <dbReference type="ARBA" id="ARBA00004141"/>
    </source>
</evidence>
<protein>
    <recommendedName>
        <fullName evidence="10">Transporter</fullName>
    </recommendedName>
</protein>
<keyword evidence="4 10" id="KW-0812">Transmembrane</keyword>
<feature type="binding site" evidence="8">
    <location>
        <position position="419"/>
    </location>
    <ligand>
        <name>Na(+)</name>
        <dbReference type="ChEBI" id="CHEBI:29101"/>
        <label>1</label>
    </ligand>
</feature>
<reference evidence="13 14" key="1">
    <citation type="submission" date="2018-04" db="EMBL/GenBank/DDBJ databases">
        <authorList>
            <person name="Zhang X."/>
            <person name="Yuan J."/>
            <person name="Li F."/>
            <person name="Xiang J."/>
        </authorList>
    </citation>
    <scope>NUCLEOTIDE SEQUENCE [LARGE SCALE GENOMIC DNA]</scope>
    <source>
        <tissue evidence="13">Muscle</tissue>
    </source>
</reference>
<comment type="caution">
    <text evidence="13">The sequence shown here is derived from an EMBL/GenBank/DDBJ whole genome shotgun (WGS) entry which is preliminary data.</text>
</comment>
<comment type="subcellular location">
    <subcellularLocation>
        <location evidence="1">Membrane</location>
        <topology evidence="1">Multi-pass membrane protein</topology>
    </subcellularLocation>
</comment>
<feature type="binding site" evidence="8">
    <location>
        <position position="57"/>
    </location>
    <ligand>
        <name>Na(+)</name>
        <dbReference type="ChEBI" id="CHEBI:29101"/>
        <label>1</label>
    </ligand>
</feature>
<comment type="similarity">
    <text evidence="2 10">Belongs to the sodium:neurotransmitter symporter (SNF) (TC 2.A.22) family.</text>
</comment>
<dbReference type="PROSITE" id="PS00754">
    <property type="entry name" value="NA_NEUROTRAN_SYMP_2"/>
    <property type="match status" value="1"/>
</dbReference>
<feature type="transmembrane region" description="Helical" evidence="12">
    <location>
        <begin position="406"/>
        <end position="432"/>
    </location>
</feature>
<keyword evidence="8" id="KW-0915">Sodium</keyword>
<feature type="binding site" evidence="8">
    <location>
        <position position="415"/>
    </location>
    <ligand>
        <name>Na(+)</name>
        <dbReference type="ChEBI" id="CHEBI:29101"/>
        <label>1</label>
    </ligand>
</feature>
<dbReference type="GO" id="GO:0005886">
    <property type="term" value="C:plasma membrane"/>
    <property type="evidence" value="ECO:0007669"/>
    <property type="project" value="TreeGrafter"/>
</dbReference>
<evidence type="ECO:0000256" key="12">
    <source>
        <dbReference type="SAM" id="Phobius"/>
    </source>
</evidence>
<evidence type="ECO:0000256" key="4">
    <source>
        <dbReference type="ARBA" id="ARBA00022692"/>
    </source>
</evidence>
<evidence type="ECO:0000256" key="3">
    <source>
        <dbReference type="ARBA" id="ARBA00022448"/>
    </source>
</evidence>
<keyword evidence="9" id="KW-1015">Disulfide bond</keyword>
<feature type="disulfide bond" evidence="9">
    <location>
        <begin position="155"/>
        <end position="164"/>
    </location>
</feature>
<organism evidence="13 14">
    <name type="scientific">Penaeus vannamei</name>
    <name type="common">Whiteleg shrimp</name>
    <name type="synonym">Litopenaeus vannamei</name>
    <dbReference type="NCBI Taxonomy" id="6689"/>
    <lineage>
        <taxon>Eukaryota</taxon>
        <taxon>Metazoa</taxon>
        <taxon>Ecdysozoa</taxon>
        <taxon>Arthropoda</taxon>
        <taxon>Crustacea</taxon>
        <taxon>Multicrustacea</taxon>
        <taxon>Malacostraca</taxon>
        <taxon>Eumalacostraca</taxon>
        <taxon>Eucarida</taxon>
        <taxon>Decapoda</taxon>
        <taxon>Dendrobranchiata</taxon>
        <taxon>Penaeoidea</taxon>
        <taxon>Penaeidae</taxon>
        <taxon>Penaeus</taxon>
    </lineage>
</organism>
<name>A0A423TFQ7_PENVA</name>
<feature type="transmembrane region" description="Helical" evidence="12">
    <location>
        <begin position="444"/>
        <end position="465"/>
    </location>
</feature>
<dbReference type="InterPro" id="IPR000175">
    <property type="entry name" value="Na/ntran_symport"/>
</dbReference>
<proteinExistence type="inferred from homology"/>
<evidence type="ECO:0000256" key="9">
    <source>
        <dbReference type="PIRSR" id="PIRSR600175-2"/>
    </source>
</evidence>
<dbReference type="PROSITE" id="PS00610">
    <property type="entry name" value="NA_NEUROTRAN_SYMP_1"/>
    <property type="match status" value="1"/>
</dbReference>
<dbReference type="InterPro" id="IPR037272">
    <property type="entry name" value="SNS_sf"/>
</dbReference>
<feature type="transmembrane region" description="Helical" evidence="12">
    <location>
        <begin position="116"/>
        <end position="143"/>
    </location>
</feature>
<feature type="transmembrane region" description="Helical" evidence="12">
    <location>
        <begin position="74"/>
        <end position="95"/>
    </location>
</feature>
<evidence type="ECO:0000256" key="7">
    <source>
        <dbReference type="ARBA" id="ARBA00023136"/>
    </source>
</evidence>
<evidence type="ECO:0000256" key="10">
    <source>
        <dbReference type="RuleBase" id="RU003732"/>
    </source>
</evidence>
<feature type="binding site" evidence="8">
    <location>
        <position position="52"/>
    </location>
    <ligand>
        <name>Na(+)</name>
        <dbReference type="ChEBI" id="CHEBI:29101"/>
        <label>1</label>
    </ligand>
</feature>
<dbReference type="PANTHER" id="PTHR11616:SF240">
    <property type="entry name" value="BLOATED TUBULES, ISOFORM B-RELATED"/>
    <property type="match status" value="1"/>
</dbReference>
<dbReference type="PROSITE" id="PS50267">
    <property type="entry name" value="NA_NEUROTRAN_SYMP_3"/>
    <property type="match status" value="1"/>
</dbReference>
<evidence type="ECO:0000256" key="8">
    <source>
        <dbReference type="PIRSR" id="PIRSR600175-1"/>
    </source>
</evidence>
<keyword evidence="5 10" id="KW-0769">Symport</keyword>
<reference evidence="13 14" key="2">
    <citation type="submission" date="2019-01" db="EMBL/GenBank/DDBJ databases">
        <title>The decoding of complex shrimp genome reveals the adaptation for benthos swimmer, frequently molting mechanism and breeding impact on genome.</title>
        <authorList>
            <person name="Sun Y."/>
            <person name="Gao Y."/>
            <person name="Yu Y."/>
        </authorList>
    </citation>
    <scope>NUCLEOTIDE SEQUENCE [LARGE SCALE GENOMIC DNA]</scope>
    <source>
        <tissue evidence="13">Muscle</tissue>
    </source>
</reference>
<dbReference type="GO" id="GO:0015375">
    <property type="term" value="F:glycine:sodium symporter activity"/>
    <property type="evidence" value="ECO:0007669"/>
    <property type="project" value="TreeGrafter"/>
</dbReference>
<keyword evidence="8" id="KW-0479">Metal-binding</keyword>
<keyword evidence="3 10" id="KW-0813">Transport</keyword>
<keyword evidence="14" id="KW-1185">Reference proteome</keyword>
<dbReference type="Proteomes" id="UP000283509">
    <property type="component" value="Unassembled WGS sequence"/>
</dbReference>
<keyword evidence="6 12" id="KW-1133">Transmembrane helix</keyword>
<feature type="transmembrane region" description="Helical" evidence="12">
    <location>
        <begin position="557"/>
        <end position="579"/>
    </location>
</feature>
<feature type="binding site" evidence="8">
    <location>
        <position position="53"/>
    </location>
    <ligand>
        <name>Na(+)</name>
        <dbReference type="ChEBI" id="CHEBI:29101"/>
        <label>1</label>
    </ligand>
</feature>
<evidence type="ECO:0000313" key="14">
    <source>
        <dbReference type="Proteomes" id="UP000283509"/>
    </source>
</evidence>
<feature type="transmembrane region" description="Helical" evidence="12">
    <location>
        <begin position="265"/>
        <end position="288"/>
    </location>
</feature>
<feature type="transmembrane region" description="Helical" evidence="12">
    <location>
        <begin position="44"/>
        <end position="62"/>
    </location>
</feature>
<dbReference type="PRINTS" id="PR00176">
    <property type="entry name" value="NANEUSMPORT"/>
</dbReference>
<feature type="binding site" evidence="8">
    <location>
        <position position="350"/>
    </location>
    <ligand>
        <name>Na(+)</name>
        <dbReference type="ChEBI" id="CHEBI:29101"/>
        <label>1</label>
    </ligand>
</feature>
<evidence type="ECO:0000313" key="13">
    <source>
        <dbReference type="EMBL" id="ROT75286.1"/>
    </source>
</evidence>
<feature type="transmembrane region" description="Helical" evidence="12">
    <location>
        <begin position="344"/>
        <end position="370"/>
    </location>
</feature>
<keyword evidence="7 12" id="KW-0472">Membrane</keyword>